<gene>
    <name evidence="4" type="ORF">ENT37_15610</name>
</gene>
<dbReference type="InterPro" id="IPR007863">
    <property type="entry name" value="Peptidase_M16_C"/>
</dbReference>
<comment type="similarity">
    <text evidence="1">Belongs to the peptidase M16 family.</text>
</comment>
<dbReference type="Pfam" id="PF00675">
    <property type="entry name" value="Peptidase_M16"/>
    <property type="match status" value="1"/>
</dbReference>
<evidence type="ECO:0000259" key="3">
    <source>
        <dbReference type="Pfam" id="PF05193"/>
    </source>
</evidence>
<feature type="domain" description="Peptidase M16 N-terminal" evidence="2">
    <location>
        <begin position="20"/>
        <end position="159"/>
    </location>
</feature>
<dbReference type="Gene3D" id="3.30.830.10">
    <property type="entry name" value="Metalloenzyme, LuxS/M16 peptidase-like"/>
    <property type="match status" value="2"/>
</dbReference>
<dbReference type="EMBL" id="DSYK01000783">
    <property type="protein sequence ID" value="HGS23277.1"/>
    <property type="molecule type" value="Genomic_DNA"/>
</dbReference>
<evidence type="ECO:0000259" key="2">
    <source>
        <dbReference type="Pfam" id="PF00675"/>
    </source>
</evidence>
<dbReference type="AlphaFoldDB" id="A0A7C4KLD7"/>
<comment type="caution">
    <text evidence="4">The sequence shown here is derived from an EMBL/GenBank/DDBJ whole genome shotgun (WGS) entry which is preliminary data.</text>
</comment>
<dbReference type="InterPro" id="IPR011249">
    <property type="entry name" value="Metalloenz_LuxS/M16"/>
</dbReference>
<dbReference type="SUPFAM" id="SSF63411">
    <property type="entry name" value="LuxS/MPP-like metallohydrolase"/>
    <property type="match status" value="2"/>
</dbReference>
<dbReference type="Pfam" id="PF05193">
    <property type="entry name" value="Peptidase_M16_C"/>
    <property type="match status" value="1"/>
</dbReference>
<dbReference type="PANTHER" id="PTHR11851">
    <property type="entry name" value="METALLOPROTEASE"/>
    <property type="match status" value="1"/>
</dbReference>
<evidence type="ECO:0000256" key="1">
    <source>
        <dbReference type="ARBA" id="ARBA00007261"/>
    </source>
</evidence>
<protein>
    <submittedName>
        <fullName evidence="4">Insulinase family protein</fullName>
    </submittedName>
</protein>
<feature type="domain" description="Peptidase M16 C-terminal" evidence="3">
    <location>
        <begin position="166"/>
        <end position="341"/>
    </location>
</feature>
<reference evidence="4" key="1">
    <citation type="journal article" date="2020" name="mSystems">
        <title>Genome- and Community-Level Interaction Insights into Carbon Utilization and Element Cycling Functions of Hydrothermarchaeota in Hydrothermal Sediment.</title>
        <authorList>
            <person name="Zhou Z."/>
            <person name="Liu Y."/>
            <person name="Xu W."/>
            <person name="Pan J."/>
            <person name="Luo Z.H."/>
            <person name="Li M."/>
        </authorList>
    </citation>
    <scope>NUCLEOTIDE SEQUENCE [LARGE SCALE GENOMIC DNA]</scope>
    <source>
        <strain evidence="4">SpSt-573</strain>
    </source>
</reference>
<sequence length="406" mass="46946">MKYETFELPNGMRLIHKRCYSPIAHCGLLINVGSRDEREEEHGLAHLIEHVVFKGTKKRRAFHVLSRLEDVGGELNAFTSKEDTCITAAFLKEYYERSLELLSDILCNSSFPEKEIQKEKGVILDEINSCKDNPAELIYDEFEKIIFKGNPLARPILGTPSKIRRFTRKDIKHFIKQHYSPEKIVLSSVGDIPFSTLKEMFIKYFSSYSGQNHKPRREPFTHYKPSVHHFNKGTHQAHCIIGNIAYSHFDPKKNILFLLNNILGGPCLNSRLSMTLRERNGLTYDIESGYTPYSDTGVFSIYFNTDRNNLEKTIELIKKEMTRLKTKKLGEMQLARAKKQLTGQLAIAWESCETQMLNIGKSFLIHDHIDSMKEIIRKIESITSKQLLEIANEILDEKHLSQIVFY</sequence>
<dbReference type="InterPro" id="IPR011765">
    <property type="entry name" value="Pept_M16_N"/>
</dbReference>
<proteinExistence type="inferred from homology"/>
<organism evidence="4">
    <name type="scientific">Anaerolinea thermolimosa</name>
    <dbReference type="NCBI Taxonomy" id="229919"/>
    <lineage>
        <taxon>Bacteria</taxon>
        <taxon>Bacillati</taxon>
        <taxon>Chloroflexota</taxon>
        <taxon>Anaerolineae</taxon>
        <taxon>Anaerolineales</taxon>
        <taxon>Anaerolineaceae</taxon>
        <taxon>Anaerolinea</taxon>
    </lineage>
</organism>
<dbReference type="PANTHER" id="PTHR11851:SF49">
    <property type="entry name" value="MITOCHONDRIAL-PROCESSING PEPTIDASE SUBUNIT ALPHA"/>
    <property type="match status" value="1"/>
</dbReference>
<name>A0A7C4KLD7_9CHLR</name>
<dbReference type="InterPro" id="IPR050361">
    <property type="entry name" value="MPP/UQCRC_Complex"/>
</dbReference>
<accession>A0A7C4KLD7</accession>
<dbReference type="GO" id="GO:0046872">
    <property type="term" value="F:metal ion binding"/>
    <property type="evidence" value="ECO:0007669"/>
    <property type="project" value="InterPro"/>
</dbReference>
<evidence type="ECO:0000313" key="4">
    <source>
        <dbReference type="EMBL" id="HGS23277.1"/>
    </source>
</evidence>